<organism evidence="2 3">
    <name type="scientific">Candidatus Magasanikbacteria bacterium GW2011_GWE2_42_7</name>
    <dbReference type="NCBI Taxonomy" id="1619052"/>
    <lineage>
        <taxon>Bacteria</taxon>
        <taxon>Candidatus Magasanikiibacteriota</taxon>
    </lineage>
</organism>
<evidence type="ECO:0000256" key="1">
    <source>
        <dbReference type="SAM" id="MobiDB-lite"/>
    </source>
</evidence>
<comment type="caution">
    <text evidence="2">The sequence shown here is derived from an EMBL/GenBank/DDBJ whole genome shotgun (WGS) entry which is preliminary data.</text>
</comment>
<evidence type="ECO:0000313" key="3">
    <source>
        <dbReference type="Proteomes" id="UP000033867"/>
    </source>
</evidence>
<proteinExistence type="predicted"/>
<feature type="compositionally biased region" description="Polar residues" evidence="1">
    <location>
        <begin position="34"/>
        <end position="46"/>
    </location>
</feature>
<dbReference type="AlphaFoldDB" id="A0A0G1DL21"/>
<sequence>MRVKQLALESQKNLLLAGSIVPKGCGASQEENDFPNNISKNKNNPF</sequence>
<dbReference type="EMBL" id="LCEK01000025">
    <property type="protein sequence ID" value="KKS71531.1"/>
    <property type="molecule type" value="Genomic_DNA"/>
</dbReference>
<evidence type="ECO:0000313" key="2">
    <source>
        <dbReference type="EMBL" id="KKS71531.1"/>
    </source>
</evidence>
<reference evidence="2 3" key="1">
    <citation type="journal article" date="2015" name="Nature">
        <title>rRNA introns, odd ribosomes, and small enigmatic genomes across a large radiation of phyla.</title>
        <authorList>
            <person name="Brown C.T."/>
            <person name="Hug L.A."/>
            <person name="Thomas B.C."/>
            <person name="Sharon I."/>
            <person name="Castelle C.J."/>
            <person name="Singh A."/>
            <person name="Wilkins M.J."/>
            <person name="Williams K.H."/>
            <person name="Banfield J.F."/>
        </authorList>
    </citation>
    <scope>NUCLEOTIDE SEQUENCE [LARGE SCALE GENOMIC DNA]</scope>
</reference>
<protein>
    <submittedName>
        <fullName evidence="2">Uncharacterized protein</fullName>
    </submittedName>
</protein>
<feature type="region of interest" description="Disordered" evidence="1">
    <location>
        <begin position="26"/>
        <end position="46"/>
    </location>
</feature>
<gene>
    <name evidence="2" type="ORF">UV42_C0025G0010</name>
</gene>
<name>A0A0G1DL21_9BACT</name>
<accession>A0A0G1DL21</accession>
<dbReference type="Proteomes" id="UP000033867">
    <property type="component" value="Unassembled WGS sequence"/>
</dbReference>